<dbReference type="InterPro" id="IPR036691">
    <property type="entry name" value="Endo/exonu/phosph_ase_sf"/>
</dbReference>
<dbReference type="InterPro" id="IPR043502">
    <property type="entry name" value="DNA/RNA_pol_sf"/>
</dbReference>
<gene>
    <name evidence="3" type="primary">pol_122</name>
    <name evidence="3" type="ORF">N1851_029745</name>
</gene>
<accession>A0AA47M6K9</accession>
<dbReference type="PANTHER" id="PTHR47510:SF3">
    <property type="entry name" value="ENDO_EXONUCLEASE_PHOSPHATASE DOMAIN-CONTAINING PROTEIN"/>
    <property type="match status" value="1"/>
</dbReference>
<dbReference type="SUPFAM" id="SSF56219">
    <property type="entry name" value="DNase I-like"/>
    <property type="match status" value="1"/>
</dbReference>
<keyword evidence="4" id="KW-1185">Reference proteome</keyword>
<comment type="caution">
    <text evidence="3">The sequence shown here is derived from an EMBL/GenBank/DDBJ whole genome shotgun (WGS) entry which is preliminary data.</text>
</comment>
<dbReference type="GO" id="GO:0016706">
    <property type="term" value="F:2-oxoglutarate-dependent dioxygenase activity"/>
    <property type="evidence" value="ECO:0007669"/>
    <property type="project" value="InterPro"/>
</dbReference>
<proteinExistence type="predicted"/>
<feature type="compositionally biased region" description="Basic residues" evidence="1">
    <location>
        <begin position="76"/>
        <end position="90"/>
    </location>
</feature>
<keyword evidence="3" id="KW-0808">Transferase</keyword>
<dbReference type="Proteomes" id="UP001174136">
    <property type="component" value="Unassembled WGS sequence"/>
</dbReference>
<evidence type="ECO:0000259" key="2">
    <source>
        <dbReference type="PROSITE" id="PS50878"/>
    </source>
</evidence>
<dbReference type="EMBL" id="JAOPHQ010005693">
    <property type="protein sequence ID" value="KAK0134623.1"/>
    <property type="molecule type" value="Genomic_DNA"/>
</dbReference>
<evidence type="ECO:0000313" key="4">
    <source>
        <dbReference type="Proteomes" id="UP001174136"/>
    </source>
</evidence>
<evidence type="ECO:0000256" key="1">
    <source>
        <dbReference type="SAM" id="MobiDB-lite"/>
    </source>
</evidence>
<sequence length="1019" mass="114865">MAARTDAAARSNHNRHSFCTLLVALGIILHVFGAVALQYSHSELLQLNTGVHHLPAEYYIPPEIIRPSPEDPAAASRRRRRCERRQKRGKRAGIWARLKANPFKPPLPTIFLSNARSIRGKMDEIRLHMAAKRIIYNCCCMIFTETWLDSTSPDAAIELAGRTAYRADRTADSGKKIGGGLCIYTNNSWCTNVAVVSKLCSPEVELMLLKCRPFYLPREFTAVYICAVYIPPDANAKLALAQVHDSINDSLVAHPDSVFIAAGDFNHADLKTVLHKFHRNVKCATRGNKTLDQVYTNTADAYKAQVYPHLGLSDHLSLLLHPRYTPKIKSARSITKSRRTWPEDAIPMLQDCFYHTDWDVFRGQGTDTRESMDEYTSTVLCYINFCVDNVTSWKHFRVYLNRKPWMTHSVEQLIRARDLAHSSGDPEAYSRARATLRKGINTAKQQHRRRIEACFNNSSNSRQVWEGIRAITDYKSKARATSPSADATLAEDLNHFYARFDRENTDSVLSPLPSSDPVPVLSSHEVRRVLRSINIRKAAGPDGVLGRVLKDCAAELTDVFTSIYNTSLSTSWVPACFKAATIVPIPKQSNVTCLNDYRPVALTPIPAKCLERLVIKHIKGAIPPTLDPHQFAYTQNRSTEDAIAIVLHSLLEHLEQKNTYARLLFVDFSSAFNTIRPFKLQVKLHHLGLNISLCNWIVDFLINRTQSVRVDKYTSSTLSINTGAPQGCVLSPLLYTLFTHDCSASSPSNLIVKFADDTTVLGLINNNNEMDYRTEVQHLAAWCVDNNLMLNIKKTKEIIVDPRKKKQNNHLPLSIGSEAVERVAHFRFLGVTITEDLSWGINTASAVGKAQQRLYYLRQLKNAGIQKQLMANFYNCAISSVLTYGFLVWFSSCTKAEQQALQRVVKTAGKIMGTILPEISTIYTSRCLKRVRNILRDQHHPAHHLFHLLPSGRRYRALSARTTRMAHSLYPQAVRLLNSAPLLSLPPLTWTVTTLHLTITVNWSLHCCNIHYTTSDHVL</sequence>
<dbReference type="Pfam" id="PF09004">
    <property type="entry name" value="ALKBH8_N"/>
    <property type="match status" value="1"/>
</dbReference>
<dbReference type="CDD" id="cd01650">
    <property type="entry name" value="RT_nLTR_like"/>
    <property type="match status" value="1"/>
</dbReference>
<dbReference type="GO" id="GO:0008168">
    <property type="term" value="F:methyltransferase activity"/>
    <property type="evidence" value="ECO:0007669"/>
    <property type="project" value="InterPro"/>
</dbReference>
<protein>
    <submittedName>
        <fullName evidence="3">RNA-directed DNA polymerase from mobile element jockey</fullName>
    </submittedName>
</protein>
<keyword evidence="3" id="KW-0548">Nucleotidyltransferase</keyword>
<dbReference type="InterPro" id="IPR000477">
    <property type="entry name" value="RT_dom"/>
</dbReference>
<dbReference type="PANTHER" id="PTHR47510">
    <property type="entry name" value="REVERSE TRANSCRIPTASE DOMAIN-CONTAINING PROTEIN"/>
    <property type="match status" value="1"/>
</dbReference>
<feature type="region of interest" description="Disordered" evidence="1">
    <location>
        <begin position="69"/>
        <end position="90"/>
    </location>
</feature>
<dbReference type="GO" id="GO:0003964">
    <property type="term" value="F:RNA-directed DNA polymerase activity"/>
    <property type="evidence" value="ECO:0007669"/>
    <property type="project" value="UniProtKB-KW"/>
</dbReference>
<dbReference type="Gene3D" id="3.60.10.10">
    <property type="entry name" value="Endonuclease/exonuclease/phosphatase"/>
    <property type="match status" value="1"/>
</dbReference>
<dbReference type="SUPFAM" id="SSF56672">
    <property type="entry name" value="DNA/RNA polymerases"/>
    <property type="match status" value="1"/>
</dbReference>
<name>A0AA47M6K9_MERPO</name>
<feature type="domain" description="Reverse transcriptase" evidence="2">
    <location>
        <begin position="566"/>
        <end position="833"/>
    </location>
</feature>
<keyword evidence="3" id="KW-0695">RNA-directed DNA polymerase</keyword>
<dbReference type="PROSITE" id="PS50878">
    <property type="entry name" value="RT_POL"/>
    <property type="match status" value="1"/>
</dbReference>
<evidence type="ECO:0000313" key="3">
    <source>
        <dbReference type="EMBL" id="KAK0134623.1"/>
    </source>
</evidence>
<dbReference type="AlphaFoldDB" id="A0AA47M6K9"/>
<dbReference type="Pfam" id="PF00078">
    <property type="entry name" value="RVT_1"/>
    <property type="match status" value="1"/>
</dbReference>
<dbReference type="InterPro" id="IPR015095">
    <property type="entry name" value="AlkB_hom8_N"/>
</dbReference>
<reference evidence="3" key="1">
    <citation type="journal article" date="2023" name="Front. Mar. Sci.">
        <title>A new Merluccius polli reference genome to investigate the effects of global change in West African waters.</title>
        <authorList>
            <person name="Mateo J.L."/>
            <person name="Blanco-Fernandez C."/>
            <person name="Garcia-Vazquez E."/>
            <person name="Machado-Schiaffino G."/>
        </authorList>
    </citation>
    <scope>NUCLEOTIDE SEQUENCE</scope>
    <source>
        <strain evidence="3">C29</strain>
        <tissue evidence="3">Fin</tissue>
    </source>
</reference>
<organism evidence="3 4">
    <name type="scientific">Merluccius polli</name>
    <name type="common">Benguela hake</name>
    <name type="synonym">Merluccius cadenati</name>
    <dbReference type="NCBI Taxonomy" id="89951"/>
    <lineage>
        <taxon>Eukaryota</taxon>
        <taxon>Metazoa</taxon>
        <taxon>Chordata</taxon>
        <taxon>Craniata</taxon>
        <taxon>Vertebrata</taxon>
        <taxon>Euteleostomi</taxon>
        <taxon>Actinopterygii</taxon>
        <taxon>Neopterygii</taxon>
        <taxon>Teleostei</taxon>
        <taxon>Neoteleostei</taxon>
        <taxon>Acanthomorphata</taxon>
        <taxon>Zeiogadaria</taxon>
        <taxon>Gadariae</taxon>
        <taxon>Gadiformes</taxon>
        <taxon>Gadoidei</taxon>
        <taxon>Merlucciidae</taxon>
        <taxon>Merluccius</taxon>
    </lineage>
</organism>